<evidence type="ECO:0000256" key="1">
    <source>
        <dbReference type="SAM" id="MobiDB-lite"/>
    </source>
</evidence>
<dbReference type="EMBL" id="PYBV01000023">
    <property type="protein sequence ID" value="PYC68278.1"/>
    <property type="molecule type" value="Genomic_DNA"/>
</dbReference>
<feature type="compositionally biased region" description="Polar residues" evidence="1">
    <location>
        <begin position="60"/>
        <end position="71"/>
    </location>
</feature>
<name>A0A318P040_9ACTN</name>
<dbReference type="AlphaFoldDB" id="A0A318P040"/>
<accession>A0A318P040</accession>
<sequence>MYRVILGNPLQGIEASKPDWSLIRSELIGGLDVEFRNSFFTRIILNCLLRSLRNLLPAKRQQQAKSTNRAGSNRKPRTGRVYTKAC</sequence>
<protein>
    <submittedName>
        <fullName evidence="2">Uncharacterized protein</fullName>
    </submittedName>
</protein>
<keyword evidence="3" id="KW-1185">Reference proteome</keyword>
<proteinExistence type="predicted"/>
<reference evidence="2 3" key="1">
    <citation type="submission" date="2018-03" db="EMBL/GenBank/DDBJ databases">
        <title>Bioinformatic expansion and discovery of thiopeptide antibiotics.</title>
        <authorList>
            <person name="Schwalen C.J."/>
            <person name="Hudson G.A."/>
            <person name="Mitchell D.A."/>
        </authorList>
    </citation>
    <scope>NUCLEOTIDE SEQUENCE [LARGE SCALE GENOMIC DNA]</scope>
    <source>
        <strain evidence="2 3">NRRL 8041</strain>
    </source>
</reference>
<gene>
    <name evidence="2" type="ORF">C7C45_19275</name>
</gene>
<organism evidence="2 3">
    <name type="scientific">Micromonospora arborensis</name>
    <dbReference type="NCBI Taxonomy" id="2116518"/>
    <lineage>
        <taxon>Bacteria</taxon>
        <taxon>Bacillati</taxon>
        <taxon>Actinomycetota</taxon>
        <taxon>Actinomycetes</taxon>
        <taxon>Micromonosporales</taxon>
        <taxon>Micromonosporaceae</taxon>
        <taxon>Micromonospora</taxon>
    </lineage>
</organism>
<evidence type="ECO:0000313" key="2">
    <source>
        <dbReference type="EMBL" id="PYC68278.1"/>
    </source>
</evidence>
<dbReference type="Proteomes" id="UP000248333">
    <property type="component" value="Unassembled WGS sequence"/>
</dbReference>
<evidence type="ECO:0000313" key="3">
    <source>
        <dbReference type="Proteomes" id="UP000248333"/>
    </source>
</evidence>
<feature type="region of interest" description="Disordered" evidence="1">
    <location>
        <begin position="59"/>
        <end position="86"/>
    </location>
</feature>
<comment type="caution">
    <text evidence="2">The sequence shown here is derived from an EMBL/GenBank/DDBJ whole genome shotgun (WGS) entry which is preliminary data.</text>
</comment>